<evidence type="ECO:0000259" key="3">
    <source>
        <dbReference type="Pfam" id="PF26585"/>
    </source>
</evidence>
<evidence type="ECO:0000256" key="2">
    <source>
        <dbReference type="SAM" id="Phobius"/>
    </source>
</evidence>
<keyword evidence="5" id="KW-1185">Reference proteome</keyword>
<dbReference type="GO" id="GO:0016020">
    <property type="term" value="C:membrane"/>
    <property type="evidence" value="ECO:0007669"/>
    <property type="project" value="InterPro"/>
</dbReference>
<dbReference type="AlphaFoldDB" id="A0AAR2KN13"/>
<dbReference type="Pfam" id="PF26585">
    <property type="entry name" value="STX17_N"/>
    <property type="match status" value="1"/>
</dbReference>
<dbReference type="InterPro" id="IPR010989">
    <property type="entry name" value="SNARE"/>
</dbReference>
<evidence type="ECO:0000313" key="4">
    <source>
        <dbReference type="Ensembl" id="ENSPNAP00000065695.1"/>
    </source>
</evidence>
<dbReference type="SUPFAM" id="SSF47661">
    <property type="entry name" value="t-snare proteins"/>
    <property type="match status" value="1"/>
</dbReference>
<keyword evidence="1" id="KW-0175">Coiled coil</keyword>
<dbReference type="GO" id="GO:0016192">
    <property type="term" value="P:vesicle-mediated transport"/>
    <property type="evidence" value="ECO:0007669"/>
    <property type="project" value="InterPro"/>
</dbReference>
<feature type="transmembrane region" description="Helical" evidence="2">
    <location>
        <begin position="274"/>
        <end position="294"/>
    </location>
</feature>
<organism evidence="4 5">
    <name type="scientific">Pygocentrus nattereri</name>
    <name type="common">Red-bellied piranha</name>
    <dbReference type="NCBI Taxonomy" id="42514"/>
    <lineage>
        <taxon>Eukaryota</taxon>
        <taxon>Metazoa</taxon>
        <taxon>Chordata</taxon>
        <taxon>Craniata</taxon>
        <taxon>Vertebrata</taxon>
        <taxon>Euteleostomi</taxon>
        <taxon>Actinopterygii</taxon>
        <taxon>Neopterygii</taxon>
        <taxon>Teleostei</taxon>
        <taxon>Ostariophysi</taxon>
        <taxon>Characiformes</taxon>
        <taxon>Characoidei</taxon>
        <taxon>Pygocentrus</taxon>
    </lineage>
</organism>
<reference evidence="4 5" key="1">
    <citation type="submission" date="2020-10" db="EMBL/GenBank/DDBJ databases">
        <title>Pygocentrus nattereri (red-bellied piranha) genome, fPygNat1, primary haplotype.</title>
        <authorList>
            <person name="Myers G."/>
            <person name="Meyer A."/>
            <person name="Karagic N."/>
            <person name="Pippel M."/>
            <person name="Winkler S."/>
            <person name="Tracey A."/>
            <person name="Wood J."/>
            <person name="Formenti G."/>
            <person name="Howe K."/>
            <person name="Fedrigo O."/>
            <person name="Jarvis E.D."/>
        </authorList>
    </citation>
    <scope>NUCLEOTIDE SEQUENCE [LARGE SCALE GENOMIC DNA]</scope>
</reference>
<feature type="domain" description="STX17-like N-terminal" evidence="3">
    <location>
        <begin position="20"/>
        <end position="119"/>
    </location>
</feature>
<accession>A0AAR2KN13</accession>
<evidence type="ECO:0000256" key="1">
    <source>
        <dbReference type="SAM" id="Coils"/>
    </source>
</evidence>
<dbReference type="InterPro" id="IPR059001">
    <property type="entry name" value="STX17_N"/>
</dbReference>
<protein>
    <recommendedName>
        <fullName evidence="3">STX17-like N-terminal domain-containing protein</fullName>
    </recommendedName>
</protein>
<evidence type="ECO:0000313" key="5">
    <source>
        <dbReference type="Proteomes" id="UP001501920"/>
    </source>
</evidence>
<reference evidence="4" key="2">
    <citation type="submission" date="2025-08" db="UniProtKB">
        <authorList>
            <consortium name="Ensembl"/>
        </authorList>
    </citation>
    <scope>IDENTIFICATION</scope>
</reference>
<keyword evidence="2" id="KW-0472">Membrane</keyword>
<keyword evidence="2" id="KW-1133">Transmembrane helix</keyword>
<dbReference type="Ensembl" id="ENSPNAT00000044342.1">
    <property type="protein sequence ID" value="ENSPNAP00000065695.1"/>
    <property type="gene ID" value="ENSPNAG00000032172.1"/>
</dbReference>
<feature type="coiled-coil region" evidence="1">
    <location>
        <begin position="64"/>
        <end position="91"/>
    </location>
</feature>
<dbReference type="Proteomes" id="UP001501920">
    <property type="component" value="Chromosome 24"/>
</dbReference>
<keyword evidence="2" id="KW-0812">Transmembrane</keyword>
<dbReference type="Gene3D" id="1.20.5.110">
    <property type="match status" value="1"/>
</dbReference>
<sequence length="320" mass="34908">MCCGICKRSSFNMADVLPLRRLEPPIQKFIKVVIPTDLERLHQHQHNIEKFQRIGQWDRLHQEHINASRTVQQLRSNLKEMEKLCGRVRSTDAPALEKLVQPVRERASAAAQNFLRLHSDSINHLGPCPQQHDVHNASNAAYSDPDVGGAESLLTQTQLFLPAIPPEQNAAESWCSLEEDLLELNGLVNEFSCLVHLFLGPDQKAVFNRKSILAQQEKIDSIEANVSVAAANVEEGTRSLGKAARSSLAVLPVAGAVVGTVLAGPLGLLAGFKVAGVAAAVGGGLLGFAGGNLIQRKKKERVELHLQELNNTKDGHEHVQ</sequence>
<name>A0AAR2KN13_PYGNA</name>
<reference evidence="4" key="3">
    <citation type="submission" date="2025-09" db="UniProtKB">
        <authorList>
            <consortium name="Ensembl"/>
        </authorList>
    </citation>
    <scope>IDENTIFICATION</scope>
</reference>
<dbReference type="GeneTree" id="ENSGT01090000260119"/>
<feature type="transmembrane region" description="Helical" evidence="2">
    <location>
        <begin position="248"/>
        <end position="268"/>
    </location>
</feature>
<proteinExistence type="predicted"/>